<organism evidence="1 2">
    <name type="scientific">Biomaibacter acetigenes</name>
    <dbReference type="NCBI Taxonomy" id="2316383"/>
    <lineage>
        <taxon>Bacteria</taxon>
        <taxon>Bacillati</taxon>
        <taxon>Bacillota</taxon>
        <taxon>Clostridia</taxon>
        <taxon>Thermosediminibacterales</taxon>
        <taxon>Tepidanaerobacteraceae</taxon>
        <taxon>Biomaibacter</taxon>
    </lineage>
</organism>
<reference evidence="1 2" key="1">
    <citation type="submission" date="2018-10" db="EMBL/GenBank/DDBJ databases">
        <authorList>
            <person name="Zhang X."/>
        </authorList>
    </citation>
    <scope>NUCLEOTIDE SEQUENCE [LARGE SCALE GENOMIC DNA]</scope>
    <source>
        <strain evidence="1 2">SK-G1</strain>
    </source>
</reference>
<name>A0A3G2R449_9FIRM</name>
<sequence>MKYLKLQRKNYGVMITIGEYIKITDPVIYDRLITFMAIEIIQKIEAWKRLSDITNLVLAAADVSGVDKHYQYIMQERPRPGRGGLLPGEGDDAL</sequence>
<dbReference type="Proteomes" id="UP000280960">
    <property type="component" value="Chromosome"/>
</dbReference>
<evidence type="ECO:0000313" key="1">
    <source>
        <dbReference type="EMBL" id="AYO30243.1"/>
    </source>
</evidence>
<proteinExistence type="predicted"/>
<gene>
    <name evidence="1" type="ORF">D2962_06075</name>
</gene>
<evidence type="ECO:0000313" key="2">
    <source>
        <dbReference type="Proteomes" id="UP000280960"/>
    </source>
</evidence>
<dbReference type="AlphaFoldDB" id="A0A3G2R449"/>
<protein>
    <submittedName>
        <fullName evidence="1">Uncharacterized protein</fullName>
    </submittedName>
</protein>
<keyword evidence="2" id="KW-1185">Reference proteome</keyword>
<dbReference type="KEGG" id="bacg:D2962_06075"/>
<dbReference type="EMBL" id="CP033169">
    <property type="protein sequence ID" value="AYO30243.1"/>
    <property type="molecule type" value="Genomic_DNA"/>
</dbReference>
<accession>A0A3G2R449</accession>